<dbReference type="Proteomes" id="UP000178449">
    <property type="component" value="Unassembled WGS sequence"/>
</dbReference>
<organism evidence="1 2">
    <name type="scientific">Candidatus Lambdaproteobacteria bacterium RIFOXYD2_FULL_50_16</name>
    <dbReference type="NCBI Taxonomy" id="1817772"/>
    <lineage>
        <taxon>Bacteria</taxon>
        <taxon>Pseudomonadati</taxon>
        <taxon>Pseudomonadota</taxon>
        <taxon>Candidatus Lambdaproteobacteria</taxon>
    </lineage>
</organism>
<gene>
    <name evidence="1" type="ORF">A2527_14415</name>
</gene>
<reference evidence="1 2" key="1">
    <citation type="journal article" date="2016" name="Nat. Commun.">
        <title>Thousands of microbial genomes shed light on interconnected biogeochemical processes in an aquifer system.</title>
        <authorList>
            <person name="Anantharaman K."/>
            <person name="Brown C.T."/>
            <person name="Hug L.A."/>
            <person name="Sharon I."/>
            <person name="Castelle C.J."/>
            <person name="Probst A.J."/>
            <person name="Thomas B.C."/>
            <person name="Singh A."/>
            <person name="Wilkins M.J."/>
            <person name="Karaoz U."/>
            <person name="Brodie E.L."/>
            <person name="Williams K.H."/>
            <person name="Hubbard S.S."/>
            <person name="Banfield J.F."/>
        </authorList>
    </citation>
    <scope>NUCLEOTIDE SEQUENCE [LARGE SCALE GENOMIC DNA]</scope>
</reference>
<sequence>MSSTLLIRWQKLEDSGPQLDFWVTNGFTHPVMVLGLVLGNHGDFYPLALEAFAKGVDGYGLSFKIEAFETVRCRPIFDPLLEEALTYDQSLFCFLAHEPWPIEVKPIELFQKAGNLLDRHAFEQMGKGPAR</sequence>
<accession>A0A1F6G4S8</accession>
<evidence type="ECO:0000313" key="1">
    <source>
        <dbReference type="EMBL" id="OGG93114.1"/>
    </source>
</evidence>
<comment type="caution">
    <text evidence="1">The sequence shown here is derived from an EMBL/GenBank/DDBJ whole genome shotgun (WGS) entry which is preliminary data.</text>
</comment>
<dbReference type="EMBL" id="MFNE01000053">
    <property type="protein sequence ID" value="OGG93114.1"/>
    <property type="molecule type" value="Genomic_DNA"/>
</dbReference>
<evidence type="ECO:0000313" key="2">
    <source>
        <dbReference type="Proteomes" id="UP000178449"/>
    </source>
</evidence>
<dbReference type="STRING" id="1817772.A2527_14415"/>
<dbReference type="AlphaFoldDB" id="A0A1F6G4S8"/>
<name>A0A1F6G4S8_9PROT</name>
<proteinExistence type="predicted"/>
<protein>
    <submittedName>
        <fullName evidence="1">Uncharacterized protein</fullName>
    </submittedName>
</protein>